<comment type="subcellular location">
    <subcellularLocation>
        <location evidence="1">Cell membrane</location>
        <topology evidence="1">Multi-pass membrane protein</topology>
    </subcellularLocation>
</comment>
<dbReference type="PROSITE" id="PS50850">
    <property type="entry name" value="MFS"/>
    <property type="match status" value="1"/>
</dbReference>
<feature type="transmembrane region" description="Helical" evidence="7">
    <location>
        <begin position="182"/>
        <end position="203"/>
    </location>
</feature>
<dbReference type="CDD" id="cd17321">
    <property type="entry name" value="MFS_MMR_MDR_like"/>
    <property type="match status" value="1"/>
</dbReference>
<evidence type="ECO:0000256" key="6">
    <source>
        <dbReference type="ARBA" id="ARBA00023136"/>
    </source>
</evidence>
<keyword evidence="6 7" id="KW-0472">Membrane</keyword>
<evidence type="ECO:0000313" key="10">
    <source>
        <dbReference type="Proteomes" id="UP001525379"/>
    </source>
</evidence>
<dbReference type="InterPro" id="IPR020846">
    <property type="entry name" value="MFS_dom"/>
</dbReference>
<sequence>MGTLTVNINNTAINLALPAIRDELRLDLVEMQWVSASYVLILAALTMIGGTLGDHFDKRQVLTVGLCVYTTGSLLGALSLSALTLIGSRILAGIGAAVLVPVGLASLRQLASSPQQLTSYMSLWGLAVGLGMALGPAVGGGLTGYLGWRALFVAMTAFGVIYLLAVRICLPRLDSFERAGVSIVSHMLAAISMVSAAGLVIEMRSDSPWLLKASLAFALPVCGTLWIHRDRTTSHPVIPPCAWRNPNYAAALAIGFTNYVALGATVFLSSLFLQDAAQLPAAVAGFGCVPLAAATAWGATWAGAHEMPDAARRVVQVAAMLLGCGLTVAGAGVVFQTVSDSPAVAIFTYVVGTSLMGFGFGAANAPVNVMAMSSLPKRQSGVAGSSASTARQLGQSLGVAAGGLLLSLADSPGGSTSPQSYVLPSLSIFMCAVVLMFLPLRFSRHS</sequence>
<dbReference type="EMBL" id="JALXSQ010000007">
    <property type="protein sequence ID" value="MCT2042287.1"/>
    <property type="molecule type" value="Genomic_DNA"/>
</dbReference>
<evidence type="ECO:0000259" key="8">
    <source>
        <dbReference type="PROSITE" id="PS50850"/>
    </source>
</evidence>
<keyword evidence="5 7" id="KW-1133">Transmembrane helix</keyword>
<evidence type="ECO:0000256" key="5">
    <source>
        <dbReference type="ARBA" id="ARBA00022989"/>
    </source>
</evidence>
<feature type="transmembrane region" description="Helical" evidence="7">
    <location>
        <begin position="314"/>
        <end position="334"/>
    </location>
</feature>
<dbReference type="InterPro" id="IPR011701">
    <property type="entry name" value="MFS"/>
</dbReference>
<protein>
    <submittedName>
        <fullName evidence="9">MFS transporter</fullName>
    </submittedName>
</protein>
<feature type="domain" description="Major facilitator superfamily (MFS) profile" evidence="8">
    <location>
        <begin position="1"/>
        <end position="443"/>
    </location>
</feature>
<dbReference type="PANTHER" id="PTHR42718:SF46">
    <property type="entry name" value="BLR6921 PROTEIN"/>
    <property type="match status" value="1"/>
</dbReference>
<dbReference type="Proteomes" id="UP001525379">
    <property type="component" value="Unassembled WGS sequence"/>
</dbReference>
<name>A0ABT2HVE9_9MICO</name>
<feature type="transmembrane region" description="Helical" evidence="7">
    <location>
        <begin position="421"/>
        <end position="440"/>
    </location>
</feature>
<feature type="transmembrane region" description="Helical" evidence="7">
    <location>
        <begin position="248"/>
        <end position="273"/>
    </location>
</feature>
<dbReference type="SUPFAM" id="SSF103473">
    <property type="entry name" value="MFS general substrate transporter"/>
    <property type="match status" value="1"/>
</dbReference>
<reference evidence="9 10" key="1">
    <citation type="submission" date="2022-04" db="EMBL/GenBank/DDBJ databases">
        <title>Human microbiome associated bacterial genomes.</title>
        <authorList>
            <person name="Sandstrom S."/>
            <person name="Salamzade R."/>
            <person name="Kalan L.R."/>
        </authorList>
    </citation>
    <scope>NUCLEOTIDE SEQUENCE [LARGE SCALE GENOMIC DNA]</scope>
    <source>
        <strain evidence="10">p3-SID1799</strain>
    </source>
</reference>
<dbReference type="PRINTS" id="PR01036">
    <property type="entry name" value="TCRTETB"/>
</dbReference>
<keyword evidence="4 7" id="KW-0812">Transmembrane</keyword>
<feature type="transmembrane region" description="Helical" evidence="7">
    <location>
        <begin position="119"/>
        <end position="138"/>
    </location>
</feature>
<gene>
    <name evidence="9" type="ORF">M3D15_02880</name>
</gene>
<dbReference type="InterPro" id="IPR036259">
    <property type="entry name" value="MFS_trans_sf"/>
</dbReference>
<proteinExistence type="predicted"/>
<comment type="caution">
    <text evidence="9">The sequence shown here is derived from an EMBL/GenBank/DDBJ whole genome shotgun (WGS) entry which is preliminary data.</text>
</comment>
<keyword evidence="10" id="KW-1185">Reference proteome</keyword>
<evidence type="ECO:0000256" key="7">
    <source>
        <dbReference type="SAM" id="Phobius"/>
    </source>
</evidence>
<organism evidence="9 10">
    <name type="scientific">Pseudoclavibacter albus</name>
    <dbReference type="NCBI Taxonomy" id="272241"/>
    <lineage>
        <taxon>Bacteria</taxon>
        <taxon>Bacillati</taxon>
        <taxon>Actinomycetota</taxon>
        <taxon>Actinomycetes</taxon>
        <taxon>Micrococcales</taxon>
        <taxon>Microbacteriaceae</taxon>
        <taxon>Pseudoclavibacter</taxon>
    </lineage>
</organism>
<dbReference type="RefSeq" id="WP_260103875.1">
    <property type="nucleotide sequence ID" value="NZ_JALXSQ010000007.1"/>
</dbReference>
<feature type="transmembrane region" description="Helical" evidence="7">
    <location>
        <begin position="279"/>
        <end position="302"/>
    </location>
</feature>
<evidence type="ECO:0000313" key="9">
    <source>
        <dbReference type="EMBL" id="MCT2042287.1"/>
    </source>
</evidence>
<dbReference type="PANTHER" id="PTHR42718">
    <property type="entry name" value="MAJOR FACILITATOR SUPERFAMILY MULTIDRUG TRANSPORTER MFSC"/>
    <property type="match status" value="1"/>
</dbReference>
<feature type="transmembrane region" description="Helical" evidence="7">
    <location>
        <begin position="86"/>
        <end position="107"/>
    </location>
</feature>
<dbReference type="Pfam" id="PF07690">
    <property type="entry name" value="MFS_1"/>
    <property type="match status" value="1"/>
</dbReference>
<accession>A0ABT2HVE9</accession>
<feature type="transmembrane region" description="Helical" evidence="7">
    <location>
        <begin position="61"/>
        <end position="80"/>
    </location>
</feature>
<evidence type="ECO:0000256" key="4">
    <source>
        <dbReference type="ARBA" id="ARBA00022692"/>
    </source>
</evidence>
<evidence type="ECO:0000256" key="2">
    <source>
        <dbReference type="ARBA" id="ARBA00022448"/>
    </source>
</evidence>
<keyword evidence="3" id="KW-1003">Cell membrane</keyword>
<keyword evidence="2" id="KW-0813">Transport</keyword>
<dbReference type="Gene3D" id="1.20.1250.20">
    <property type="entry name" value="MFS general substrate transporter like domains"/>
    <property type="match status" value="1"/>
</dbReference>
<feature type="transmembrane region" description="Helical" evidence="7">
    <location>
        <begin position="150"/>
        <end position="170"/>
    </location>
</feature>
<evidence type="ECO:0000256" key="3">
    <source>
        <dbReference type="ARBA" id="ARBA00022475"/>
    </source>
</evidence>
<feature type="transmembrane region" description="Helical" evidence="7">
    <location>
        <begin position="31"/>
        <end position="49"/>
    </location>
</feature>
<dbReference type="Gene3D" id="1.20.1720.10">
    <property type="entry name" value="Multidrug resistance protein D"/>
    <property type="match status" value="1"/>
</dbReference>
<evidence type="ECO:0000256" key="1">
    <source>
        <dbReference type="ARBA" id="ARBA00004651"/>
    </source>
</evidence>
<feature type="transmembrane region" description="Helical" evidence="7">
    <location>
        <begin position="346"/>
        <end position="371"/>
    </location>
</feature>